<name>A0A9P6FNW4_9FUNG</name>
<evidence type="ECO:0000313" key="2">
    <source>
        <dbReference type="Proteomes" id="UP000780801"/>
    </source>
</evidence>
<dbReference type="EMBL" id="JAABOA010003030">
    <property type="protein sequence ID" value="KAF9579120.1"/>
    <property type="molecule type" value="Genomic_DNA"/>
</dbReference>
<protein>
    <submittedName>
        <fullName evidence="1">Uncharacterized protein</fullName>
    </submittedName>
</protein>
<dbReference type="Proteomes" id="UP000780801">
    <property type="component" value="Unassembled WGS sequence"/>
</dbReference>
<accession>A0A9P6FNW4</accession>
<comment type="caution">
    <text evidence="1">The sequence shown here is derived from an EMBL/GenBank/DDBJ whole genome shotgun (WGS) entry which is preliminary data.</text>
</comment>
<gene>
    <name evidence="1" type="ORF">BGW38_004766</name>
</gene>
<dbReference type="AlphaFoldDB" id="A0A9P6FNW4"/>
<organism evidence="1 2">
    <name type="scientific">Lunasporangiospora selenospora</name>
    <dbReference type="NCBI Taxonomy" id="979761"/>
    <lineage>
        <taxon>Eukaryota</taxon>
        <taxon>Fungi</taxon>
        <taxon>Fungi incertae sedis</taxon>
        <taxon>Mucoromycota</taxon>
        <taxon>Mortierellomycotina</taxon>
        <taxon>Mortierellomycetes</taxon>
        <taxon>Mortierellales</taxon>
        <taxon>Mortierellaceae</taxon>
        <taxon>Lunasporangiospora</taxon>
    </lineage>
</organism>
<proteinExistence type="predicted"/>
<reference evidence="1" key="1">
    <citation type="journal article" date="2020" name="Fungal Divers.">
        <title>Resolving the Mortierellaceae phylogeny through synthesis of multi-gene phylogenetics and phylogenomics.</title>
        <authorList>
            <person name="Vandepol N."/>
            <person name="Liber J."/>
            <person name="Desiro A."/>
            <person name="Na H."/>
            <person name="Kennedy M."/>
            <person name="Barry K."/>
            <person name="Grigoriev I.V."/>
            <person name="Miller A.N."/>
            <person name="O'Donnell K."/>
            <person name="Stajich J.E."/>
            <person name="Bonito G."/>
        </authorList>
    </citation>
    <scope>NUCLEOTIDE SEQUENCE</scope>
    <source>
        <strain evidence="1">KOD1015</strain>
    </source>
</reference>
<keyword evidence="2" id="KW-1185">Reference proteome</keyword>
<sequence>MLGLSLQDVDLEAFESLQIYWRAWSANQCEIEELMPLVFDLESRFEDDGVFRLVYIELSRNGFMPSEVGELK</sequence>
<evidence type="ECO:0000313" key="1">
    <source>
        <dbReference type="EMBL" id="KAF9579120.1"/>
    </source>
</evidence>